<reference evidence="1 2" key="1">
    <citation type="submission" date="2014-11" db="EMBL/GenBank/DDBJ databases">
        <title>Genetic blueprint of the zoonotic pathogen Toxocara canis.</title>
        <authorList>
            <person name="Zhu X.-Q."/>
            <person name="Korhonen P.K."/>
            <person name="Cai H."/>
            <person name="Young N.D."/>
            <person name="Nejsum P."/>
            <person name="von Samson-Himmelstjerna G."/>
            <person name="Boag P.R."/>
            <person name="Tan P."/>
            <person name="Li Q."/>
            <person name="Min J."/>
            <person name="Yang Y."/>
            <person name="Wang X."/>
            <person name="Fang X."/>
            <person name="Hall R.S."/>
            <person name="Hofmann A."/>
            <person name="Sternberg P.W."/>
            <person name="Jex A.R."/>
            <person name="Gasser R.B."/>
        </authorList>
    </citation>
    <scope>NUCLEOTIDE SEQUENCE [LARGE SCALE GENOMIC DNA]</scope>
    <source>
        <strain evidence="1">PN_DK_2014</strain>
    </source>
</reference>
<keyword evidence="2" id="KW-1185">Reference proteome</keyword>
<dbReference type="Gene3D" id="3.60.10.10">
    <property type="entry name" value="Endonuclease/exonuclease/phosphatase"/>
    <property type="match status" value="1"/>
</dbReference>
<accession>A0A0B2VFM7</accession>
<feature type="non-terminal residue" evidence="1">
    <location>
        <position position="116"/>
    </location>
</feature>
<evidence type="ECO:0008006" key="3">
    <source>
        <dbReference type="Google" id="ProtNLM"/>
    </source>
</evidence>
<comment type="caution">
    <text evidence="1">The sequence shown here is derived from an EMBL/GenBank/DDBJ whole genome shotgun (WGS) entry which is preliminary data.</text>
</comment>
<evidence type="ECO:0000313" key="1">
    <source>
        <dbReference type="EMBL" id="KHN79780.1"/>
    </source>
</evidence>
<protein>
    <recommendedName>
        <fullName evidence="3">Craniofacial development protein 2</fullName>
    </recommendedName>
</protein>
<dbReference type="SUPFAM" id="SSF56219">
    <property type="entry name" value="DNase I-like"/>
    <property type="match status" value="1"/>
</dbReference>
<dbReference type="OrthoDB" id="5854880at2759"/>
<dbReference type="InterPro" id="IPR036691">
    <property type="entry name" value="Endo/exonu/phosph_ase_sf"/>
</dbReference>
<dbReference type="EMBL" id="JPKZ01001850">
    <property type="protein sequence ID" value="KHN79780.1"/>
    <property type="molecule type" value="Genomic_DNA"/>
</dbReference>
<dbReference type="AlphaFoldDB" id="A0A0B2VFM7"/>
<proteinExistence type="predicted"/>
<sequence length="116" mass="12875">RTGGVGFIVRHRSVHTIKSCDFISPRVALLVLKLNKSRTSKVVHVYAPLQDGKLSLEEDKASIEKFYEEAEDAMKFGTTYSIVQGGDFNAVWCRIHPADSCIGKHGNGVRNNRGSR</sequence>
<evidence type="ECO:0000313" key="2">
    <source>
        <dbReference type="Proteomes" id="UP000031036"/>
    </source>
</evidence>
<feature type="non-terminal residue" evidence="1">
    <location>
        <position position="1"/>
    </location>
</feature>
<gene>
    <name evidence="1" type="ORF">Tcan_01314</name>
</gene>
<dbReference type="Proteomes" id="UP000031036">
    <property type="component" value="Unassembled WGS sequence"/>
</dbReference>
<name>A0A0B2VFM7_TOXCA</name>
<organism evidence="1 2">
    <name type="scientific">Toxocara canis</name>
    <name type="common">Canine roundworm</name>
    <dbReference type="NCBI Taxonomy" id="6265"/>
    <lineage>
        <taxon>Eukaryota</taxon>
        <taxon>Metazoa</taxon>
        <taxon>Ecdysozoa</taxon>
        <taxon>Nematoda</taxon>
        <taxon>Chromadorea</taxon>
        <taxon>Rhabditida</taxon>
        <taxon>Spirurina</taxon>
        <taxon>Ascaridomorpha</taxon>
        <taxon>Ascaridoidea</taxon>
        <taxon>Toxocaridae</taxon>
        <taxon>Toxocara</taxon>
    </lineage>
</organism>